<evidence type="ECO:0000256" key="1">
    <source>
        <dbReference type="SAM" id="SignalP"/>
    </source>
</evidence>
<dbReference type="RefSeq" id="WP_126416443.1">
    <property type="nucleotide sequence ID" value="NZ_LR134476.1"/>
</dbReference>
<feature type="chain" id="PRO_5018689905" description="Htaa" evidence="1">
    <location>
        <begin position="32"/>
        <end position="503"/>
    </location>
</feature>
<dbReference type="Proteomes" id="UP000269542">
    <property type="component" value="Chromosome"/>
</dbReference>
<name>A0A3S4Z5C7_9ACTO</name>
<sequence>MKNTVKRFISGAAGLALAAGAFLGLAVPAQAAPVTVDDATFHWQVNREAGSGAYFGGSNWLVAGELPDVHGVVGRGATVWSDEDGAKYYKAAEGNVTITRPTFDPETKTHNFDEQVPATWEFRNSQSPTDASFALRPYLASWNQVNIANGTGWVDPAAGTAEIQWTGSFSLVFYGGMTYWSVNDPKLTVQDGKGVVTARLSGYGASMQDLTKWTKLDDANNATIATLSNVVVTENGIESTIDYEGVEFDSSAYPDATPQDRSKEGWGSFPQDWVEFNIGTGQSSYWYSSGGAADPRKKAEPITINYTAQIPAEPLPECSVDGSVGADGDANICVDTEIPVQPGEEPGEDPDDPVVPPAPTGEFRWKVAENNGVVLGGSAYNEGGNVTATGELPTVTVIDTRSNSGGWSVSGVASDFTAASGTESFGAAALGWAPQANAEGIAAGVVEPNNPGLANTAQLGSSLGATGEAGVQLKAALNLNVLKDNVPKPGNYRSTLTLTTIAQ</sequence>
<gene>
    <name evidence="2" type="ORF">NCTC13354_01030</name>
</gene>
<evidence type="ECO:0008006" key="4">
    <source>
        <dbReference type="Google" id="ProtNLM"/>
    </source>
</evidence>
<organism evidence="2 3">
    <name type="scientific">Trueperella bialowiezensis</name>
    <dbReference type="NCBI Taxonomy" id="312285"/>
    <lineage>
        <taxon>Bacteria</taxon>
        <taxon>Bacillati</taxon>
        <taxon>Actinomycetota</taxon>
        <taxon>Actinomycetes</taxon>
        <taxon>Actinomycetales</taxon>
        <taxon>Actinomycetaceae</taxon>
        <taxon>Trueperella</taxon>
    </lineage>
</organism>
<reference evidence="2 3" key="1">
    <citation type="submission" date="2018-12" db="EMBL/GenBank/DDBJ databases">
        <authorList>
            <consortium name="Pathogen Informatics"/>
        </authorList>
    </citation>
    <scope>NUCLEOTIDE SEQUENCE [LARGE SCALE GENOMIC DNA]</scope>
    <source>
        <strain evidence="2 3">NCTC13354</strain>
    </source>
</reference>
<protein>
    <recommendedName>
        <fullName evidence="4">Htaa</fullName>
    </recommendedName>
</protein>
<evidence type="ECO:0000313" key="2">
    <source>
        <dbReference type="EMBL" id="VEI13318.1"/>
    </source>
</evidence>
<keyword evidence="1" id="KW-0732">Signal</keyword>
<proteinExistence type="predicted"/>
<keyword evidence="3" id="KW-1185">Reference proteome</keyword>
<dbReference type="KEGG" id="tbw:NCTC13354_01030"/>
<accession>A0A3S4Z5C7</accession>
<dbReference type="EMBL" id="LR134476">
    <property type="protein sequence ID" value="VEI13318.1"/>
    <property type="molecule type" value="Genomic_DNA"/>
</dbReference>
<dbReference type="OrthoDB" id="514320at2"/>
<feature type="signal peptide" evidence="1">
    <location>
        <begin position="1"/>
        <end position="31"/>
    </location>
</feature>
<evidence type="ECO:0000313" key="3">
    <source>
        <dbReference type="Proteomes" id="UP000269542"/>
    </source>
</evidence>
<dbReference type="AlphaFoldDB" id="A0A3S4Z5C7"/>